<accession>A0A5N6RWI3</accession>
<reference evidence="4 5" key="1">
    <citation type="submission" date="2018-04" db="EMBL/GenBank/DDBJ databases">
        <authorList>
            <person name="Eckel V.P."/>
            <person name="Vogel R.F."/>
        </authorList>
    </citation>
    <scope>NUCLEOTIDE SEQUENCE [LARGE SCALE GENOMIC DNA]</scope>
    <source>
        <strain evidence="5">TMW 2.1764</strain>
    </source>
</reference>
<evidence type="ECO:0000313" key="4">
    <source>
        <dbReference type="EMBL" id="KAE8126542.1"/>
    </source>
</evidence>
<feature type="compositionally biased region" description="Basic and acidic residues" evidence="1">
    <location>
        <begin position="72"/>
        <end position="85"/>
    </location>
</feature>
<dbReference type="AlphaFoldDB" id="A0A5N6RWI3"/>
<proteinExistence type="predicted"/>
<protein>
    <submittedName>
        <fullName evidence="4">Helix-hairpin-helix domain-containing protein</fullName>
    </submittedName>
</protein>
<dbReference type="InterPro" id="IPR004509">
    <property type="entry name" value="Competence_ComEA_HhH"/>
</dbReference>
<sequence length="350" mass="36917">MSVLASSIAADSTVAALRGPESGKHRGRAFTRNDASGQSGASQAVHRLAGLTTSGGAGPQEAWLARPNQTDQQRHQQEHTQEHTDLPPIRVANRAAHKQHPPSPPSDDTWGNDDPSDADWNDDDSIDAGWGGDGSGGEKPELPVTHREFESVQSGRESFGESRILASRERRDMPRLVAKPWYAVAVMLILVTALCASMTMLIRQSMNYHAATAQQTNATSSSRYGNAADRDAMQPKHSDASQGASSVQPSAPQSTGEPSASAAVPSALPSTVPSASPSTNSNAGGSGLINLNTATVQELDTLAGVGPVTAQRILDHRQRIGRFTSVDQLLDISGIGPKTLEKLRSQVTVS</sequence>
<dbReference type="GO" id="GO:0006281">
    <property type="term" value="P:DNA repair"/>
    <property type="evidence" value="ECO:0007669"/>
    <property type="project" value="InterPro"/>
</dbReference>
<feature type="compositionally biased region" description="Acidic residues" evidence="1">
    <location>
        <begin position="110"/>
        <end position="126"/>
    </location>
</feature>
<feature type="domain" description="Helix-hairpin-helix DNA-binding motif class 1" evidence="3">
    <location>
        <begin position="297"/>
        <end position="316"/>
    </location>
</feature>
<dbReference type="SUPFAM" id="SSF47781">
    <property type="entry name" value="RuvA domain 2-like"/>
    <property type="match status" value="1"/>
</dbReference>
<feature type="transmembrane region" description="Helical" evidence="2">
    <location>
        <begin position="181"/>
        <end position="202"/>
    </location>
</feature>
<evidence type="ECO:0000313" key="5">
    <source>
        <dbReference type="Proteomes" id="UP000325415"/>
    </source>
</evidence>
<dbReference type="InterPro" id="IPR003583">
    <property type="entry name" value="Hlx-hairpin-Hlx_DNA-bd_motif"/>
</dbReference>
<keyword evidence="5" id="KW-1185">Reference proteome</keyword>
<organism evidence="4 5">
    <name type="scientific">Bifidobacterium tibiigranuli</name>
    <dbReference type="NCBI Taxonomy" id="2172043"/>
    <lineage>
        <taxon>Bacteria</taxon>
        <taxon>Bacillati</taxon>
        <taxon>Actinomycetota</taxon>
        <taxon>Actinomycetes</taxon>
        <taxon>Bifidobacteriales</taxon>
        <taxon>Bifidobacteriaceae</taxon>
        <taxon>Bifidobacterium</taxon>
    </lineage>
</organism>
<dbReference type="InterPro" id="IPR051675">
    <property type="entry name" value="Endo/Exo/Phosphatase_dom_1"/>
</dbReference>
<dbReference type="Gene3D" id="1.10.150.320">
    <property type="entry name" value="Photosystem II 12 kDa extrinsic protein"/>
    <property type="match status" value="1"/>
</dbReference>
<feature type="region of interest" description="Disordered" evidence="1">
    <location>
        <begin position="1"/>
        <end position="142"/>
    </location>
</feature>
<dbReference type="OrthoDB" id="9758724at2"/>
<dbReference type="GO" id="GO:0003677">
    <property type="term" value="F:DNA binding"/>
    <property type="evidence" value="ECO:0007669"/>
    <property type="project" value="InterPro"/>
</dbReference>
<dbReference type="GeneID" id="78128100"/>
<gene>
    <name evidence="4" type="ORF">DDE84_10465</name>
</gene>
<comment type="caution">
    <text evidence="4">The sequence shown here is derived from an EMBL/GenBank/DDBJ whole genome shotgun (WGS) entry which is preliminary data.</text>
</comment>
<dbReference type="Proteomes" id="UP000325415">
    <property type="component" value="Unassembled WGS sequence"/>
</dbReference>
<feature type="compositionally biased region" description="Polar residues" evidence="1">
    <location>
        <begin position="240"/>
        <end position="257"/>
    </location>
</feature>
<evidence type="ECO:0000259" key="3">
    <source>
        <dbReference type="SMART" id="SM00278"/>
    </source>
</evidence>
<dbReference type="GO" id="GO:0005886">
    <property type="term" value="C:plasma membrane"/>
    <property type="evidence" value="ECO:0007669"/>
    <property type="project" value="TreeGrafter"/>
</dbReference>
<feature type="compositionally biased region" description="Polar residues" evidence="1">
    <location>
        <begin position="33"/>
        <end position="42"/>
    </location>
</feature>
<evidence type="ECO:0000256" key="2">
    <source>
        <dbReference type="SAM" id="Phobius"/>
    </source>
</evidence>
<evidence type="ECO:0000256" key="1">
    <source>
        <dbReference type="SAM" id="MobiDB-lite"/>
    </source>
</evidence>
<dbReference type="PANTHER" id="PTHR21180">
    <property type="entry name" value="ENDONUCLEASE/EXONUCLEASE/PHOSPHATASE FAMILY DOMAIN-CONTAINING PROTEIN 1"/>
    <property type="match status" value="1"/>
</dbReference>
<dbReference type="EMBL" id="QDAG01000012">
    <property type="protein sequence ID" value="KAE8126542.1"/>
    <property type="molecule type" value="Genomic_DNA"/>
</dbReference>
<dbReference type="Pfam" id="PF12836">
    <property type="entry name" value="HHH_3"/>
    <property type="match status" value="1"/>
</dbReference>
<dbReference type="InterPro" id="IPR010994">
    <property type="entry name" value="RuvA_2-like"/>
</dbReference>
<keyword evidence="2" id="KW-0472">Membrane</keyword>
<feature type="compositionally biased region" description="Basic and acidic residues" evidence="1">
    <location>
        <begin position="228"/>
        <end position="239"/>
    </location>
</feature>
<dbReference type="SMART" id="SM00278">
    <property type="entry name" value="HhH1"/>
    <property type="match status" value="2"/>
</dbReference>
<dbReference type="PANTHER" id="PTHR21180:SF32">
    <property type="entry name" value="ENDONUCLEASE_EXONUCLEASE_PHOSPHATASE FAMILY DOMAIN-CONTAINING PROTEIN 1"/>
    <property type="match status" value="1"/>
</dbReference>
<feature type="compositionally biased region" description="Low complexity" evidence="1">
    <location>
        <begin position="258"/>
        <end position="283"/>
    </location>
</feature>
<dbReference type="RefSeq" id="WP_152581647.1">
    <property type="nucleotide sequence ID" value="NZ_JAKVIV010000017.1"/>
</dbReference>
<dbReference type="NCBIfam" id="TIGR00426">
    <property type="entry name" value="competence protein ComEA helix-hairpin-helix repeat region"/>
    <property type="match status" value="1"/>
</dbReference>
<name>A0A5N6RWI3_9BIFI</name>
<keyword evidence="2" id="KW-0812">Transmembrane</keyword>
<feature type="region of interest" description="Disordered" evidence="1">
    <location>
        <begin position="215"/>
        <end position="283"/>
    </location>
</feature>
<feature type="domain" description="Helix-hairpin-helix DNA-binding motif class 1" evidence="3">
    <location>
        <begin position="327"/>
        <end position="346"/>
    </location>
</feature>
<keyword evidence="2" id="KW-1133">Transmembrane helix</keyword>